<sequence length="643" mass="69731">MRPRKFDPILSSDIDTFVHNILTAWNSPAGIALAIVREDGRGGWFVEKKGYGNATADGKPVTTDTLFGIGSESKLFDVLATGLLVSNKSLATPISWTSKVADIIPGWSLMDTVSSSASTLIDLMSHRTGLPRHDGMLSRNDTLPTIISRLKYLKPSTGFRETLQYNNLMYAVLSYLPTVLLPSKPSLAKYVKENIFDQLGMKSSTYSFTWANATGKMADSFAREANATTNPLLPGRTHPIPFWLQLGGDQGNFASGPGGVISNLDDLVLWLKMLMSDGVNPDTNMTVIPKDVLTTITTGVTVWPSEEFPELSPSTYGGGRYRSNYRGHDLIEHGGDIQGWHSMITWFPNDGAGMIILSNDDLVYTREVIRYRVLDALFSLEPVDWNARYQQIATGTAAARAAFVSTSRPPNAAPPTVPGGLEAMPGTYSNPGYTSLELCLITPTPKLQSDPCKALATTLSSTYPQFVADPRVPTLAFTWDRLAAQYVTLSHFNGDIFNLTGWTGMPTDPRNLSSPLWALDARFAGTIALSGTDKNGIHGFGFIGGIWGAGVGVHDPIGQTPEDRSEVWFTKTENTSVQSLAQNVVSEPSMTSGPTSGEENHGVVIVGLLAGNLVVLTVIAALAVLNYVRTRTVKYRRVKSQEI</sequence>
<name>A0A8H6SE89_9AGAR</name>
<dbReference type="PANTHER" id="PTHR46825:SF15">
    <property type="entry name" value="BETA-LACTAMASE-RELATED DOMAIN-CONTAINING PROTEIN"/>
    <property type="match status" value="1"/>
</dbReference>
<dbReference type="Proteomes" id="UP000636479">
    <property type="component" value="Unassembled WGS sequence"/>
</dbReference>
<feature type="transmembrane region" description="Helical" evidence="2">
    <location>
        <begin position="602"/>
        <end position="628"/>
    </location>
</feature>
<keyword evidence="2" id="KW-0472">Membrane</keyword>
<keyword evidence="2" id="KW-1133">Transmembrane helix</keyword>
<evidence type="ECO:0000259" key="3">
    <source>
        <dbReference type="Pfam" id="PF00144"/>
    </source>
</evidence>
<dbReference type="GeneID" id="59348594"/>
<comment type="caution">
    <text evidence="4">The sequence shown here is derived from an EMBL/GenBank/DDBJ whole genome shotgun (WGS) entry which is preliminary data.</text>
</comment>
<dbReference type="InterPro" id="IPR050491">
    <property type="entry name" value="AmpC-like"/>
</dbReference>
<accession>A0A8H6SE89</accession>
<feature type="domain" description="Beta-lactamase-related" evidence="3">
    <location>
        <begin position="41"/>
        <end position="362"/>
    </location>
</feature>
<dbReference type="Pfam" id="PF00144">
    <property type="entry name" value="Beta-lactamase"/>
    <property type="match status" value="1"/>
</dbReference>
<keyword evidence="2" id="KW-0812">Transmembrane</keyword>
<protein>
    <submittedName>
        <fullName evidence="4">Beta-lactamase domain-containing protein</fullName>
    </submittedName>
</protein>
<dbReference type="SUPFAM" id="SSF56601">
    <property type="entry name" value="beta-lactamase/transpeptidase-like"/>
    <property type="match status" value="1"/>
</dbReference>
<evidence type="ECO:0000256" key="2">
    <source>
        <dbReference type="SAM" id="Phobius"/>
    </source>
</evidence>
<keyword evidence="5" id="KW-1185">Reference proteome</keyword>
<proteinExistence type="inferred from homology"/>
<dbReference type="InterPro" id="IPR001466">
    <property type="entry name" value="Beta-lactam-related"/>
</dbReference>
<evidence type="ECO:0000256" key="1">
    <source>
        <dbReference type="ARBA" id="ARBA00038215"/>
    </source>
</evidence>
<dbReference type="OrthoDB" id="5946976at2759"/>
<evidence type="ECO:0000313" key="5">
    <source>
        <dbReference type="Proteomes" id="UP000636479"/>
    </source>
</evidence>
<dbReference type="RefSeq" id="XP_037217490.1">
    <property type="nucleotide sequence ID" value="XM_037366078.1"/>
</dbReference>
<evidence type="ECO:0000313" key="4">
    <source>
        <dbReference type="EMBL" id="KAF7297131.1"/>
    </source>
</evidence>
<dbReference type="EMBL" id="JACAZF010000008">
    <property type="protein sequence ID" value="KAF7297131.1"/>
    <property type="molecule type" value="Genomic_DNA"/>
</dbReference>
<dbReference type="PANTHER" id="PTHR46825">
    <property type="entry name" value="D-ALANYL-D-ALANINE-CARBOXYPEPTIDASE/ENDOPEPTIDASE AMPH"/>
    <property type="match status" value="1"/>
</dbReference>
<dbReference type="Gene3D" id="3.40.710.10">
    <property type="entry name" value="DD-peptidase/beta-lactamase superfamily"/>
    <property type="match status" value="1"/>
</dbReference>
<dbReference type="InterPro" id="IPR012338">
    <property type="entry name" value="Beta-lactam/transpept-like"/>
</dbReference>
<reference evidence="4" key="1">
    <citation type="submission" date="2020-05" db="EMBL/GenBank/DDBJ databases">
        <title>Mycena genomes resolve the evolution of fungal bioluminescence.</title>
        <authorList>
            <person name="Tsai I.J."/>
        </authorList>
    </citation>
    <scope>NUCLEOTIDE SEQUENCE</scope>
    <source>
        <strain evidence="4">171206Taipei</strain>
    </source>
</reference>
<comment type="similarity">
    <text evidence="1">Belongs to the peptidase S12 family.</text>
</comment>
<gene>
    <name evidence="4" type="ORF">MIND_00946000</name>
</gene>
<dbReference type="AlphaFoldDB" id="A0A8H6SE89"/>
<organism evidence="4 5">
    <name type="scientific">Mycena indigotica</name>
    <dbReference type="NCBI Taxonomy" id="2126181"/>
    <lineage>
        <taxon>Eukaryota</taxon>
        <taxon>Fungi</taxon>
        <taxon>Dikarya</taxon>
        <taxon>Basidiomycota</taxon>
        <taxon>Agaricomycotina</taxon>
        <taxon>Agaricomycetes</taxon>
        <taxon>Agaricomycetidae</taxon>
        <taxon>Agaricales</taxon>
        <taxon>Marasmiineae</taxon>
        <taxon>Mycenaceae</taxon>
        <taxon>Mycena</taxon>
    </lineage>
</organism>